<accession>A0A834AFP5</accession>
<organism evidence="3 4">
    <name type="scientific">Phyllostomus discolor</name>
    <name type="common">pale spear-nosed bat</name>
    <dbReference type="NCBI Taxonomy" id="89673"/>
    <lineage>
        <taxon>Eukaryota</taxon>
        <taxon>Metazoa</taxon>
        <taxon>Chordata</taxon>
        <taxon>Craniata</taxon>
        <taxon>Vertebrata</taxon>
        <taxon>Euteleostomi</taxon>
        <taxon>Mammalia</taxon>
        <taxon>Eutheria</taxon>
        <taxon>Laurasiatheria</taxon>
        <taxon>Chiroptera</taxon>
        <taxon>Yangochiroptera</taxon>
        <taxon>Phyllostomidae</taxon>
        <taxon>Phyllostominae</taxon>
        <taxon>Phyllostomus</taxon>
    </lineage>
</organism>
<name>A0A834AFP5_9CHIR</name>
<gene>
    <name evidence="3" type="ORF">HJG60_005556</name>
</gene>
<evidence type="ECO:0000259" key="2">
    <source>
        <dbReference type="Pfam" id="PF14836"/>
    </source>
</evidence>
<dbReference type="InterPro" id="IPR028135">
    <property type="entry name" value="Ub_USP-typ"/>
</dbReference>
<dbReference type="Pfam" id="PF14836">
    <property type="entry name" value="Ubiquitin_3"/>
    <property type="match status" value="1"/>
</dbReference>
<sequence length="375" mass="41176">MESPAPTPGSQILRRSSMFHFFRSLVGSKGSPKSSDKALLGDQQCPLRELAAASLMTDGQGEVGKKDPRLQASVPHTLSVALPQHDPSGLGMGVGVLSIMAPGVEVKSVLPRESLEVLGNLSEKEEREEEEEEAAEEASGDTGTSDRGHFPEALEVKQRATGPLEVSPEVFTREEKEECLLDGDLGLASLNMEATPWSHLLTLYKQLQKLAMAKFPIKEGLPYKEEGEEEEMEEEDSSFQLCVPGIVTLQSPLHKTFRSTDTVGCMESELEKLLVVQQESRLWKMGGHEGQEPLVHPEISLEEAGIVDDQGHQADGEGSHHPAFGECWGPGREALRQLKHHPRLERGVQSPPSVVYSTEHLLLEEMDEMGNWPPE</sequence>
<dbReference type="Gene3D" id="3.10.20.90">
    <property type="entry name" value="Phosphatidylinositol 3-kinase Catalytic Subunit, Chain A, domain 1"/>
    <property type="match status" value="1"/>
</dbReference>
<feature type="compositionally biased region" description="Basic and acidic residues" evidence="1">
    <location>
        <begin position="144"/>
        <end position="158"/>
    </location>
</feature>
<dbReference type="EMBL" id="JABVXQ010000004">
    <property type="protein sequence ID" value="KAF6113898.1"/>
    <property type="molecule type" value="Genomic_DNA"/>
</dbReference>
<protein>
    <recommendedName>
        <fullName evidence="2">Ubiquitin-like domain-containing protein</fullName>
    </recommendedName>
</protein>
<reference evidence="3 4" key="1">
    <citation type="journal article" date="2020" name="Nature">
        <title>Six reference-quality genomes reveal evolution of bat adaptations.</title>
        <authorList>
            <person name="Jebb D."/>
            <person name="Huang Z."/>
            <person name="Pippel M."/>
            <person name="Hughes G.M."/>
            <person name="Lavrichenko K."/>
            <person name="Devanna P."/>
            <person name="Winkler S."/>
            <person name="Jermiin L.S."/>
            <person name="Skirmuntt E.C."/>
            <person name="Katzourakis A."/>
            <person name="Burkitt-Gray L."/>
            <person name="Ray D.A."/>
            <person name="Sullivan K.A.M."/>
            <person name="Roscito J.G."/>
            <person name="Kirilenko B.M."/>
            <person name="Davalos L.M."/>
            <person name="Corthals A.P."/>
            <person name="Power M.L."/>
            <person name="Jones G."/>
            <person name="Ransome R.D."/>
            <person name="Dechmann D.K.N."/>
            <person name="Locatelli A.G."/>
            <person name="Puechmaille S.J."/>
            <person name="Fedrigo O."/>
            <person name="Jarvis E.D."/>
            <person name="Hiller M."/>
            <person name="Vernes S.C."/>
            <person name="Myers E.W."/>
            <person name="Teeling E.C."/>
        </authorList>
    </citation>
    <scope>NUCLEOTIDE SEQUENCE [LARGE SCALE GENOMIC DNA]</scope>
    <source>
        <strain evidence="3">Bat1K_MPI-CBG_1</strain>
    </source>
</reference>
<feature type="compositionally biased region" description="Acidic residues" evidence="1">
    <location>
        <begin position="126"/>
        <end position="139"/>
    </location>
</feature>
<dbReference type="Proteomes" id="UP000664940">
    <property type="component" value="Unassembled WGS sequence"/>
</dbReference>
<comment type="caution">
    <text evidence="3">The sequence shown here is derived from an EMBL/GenBank/DDBJ whole genome shotgun (WGS) entry which is preliminary data.</text>
</comment>
<dbReference type="AlphaFoldDB" id="A0A834AFP5"/>
<evidence type="ECO:0000313" key="3">
    <source>
        <dbReference type="EMBL" id="KAF6113898.1"/>
    </source>
</evidence>
<feature type="region of interest" description="Disordered" evidence="1">
    <location>
        <begin position="117"/>
        <end position="167"/>
    </location>
</feature>
<feature type="domain" description="Ubiquitin-like" evidence="2">
    <location>
        <begin position="238"/>
        <end position="374"/>
    </location>
</feature>
<evidence type="ECO:0000313" key="4">
    <source>
        <dbReference type="Proteomes" id="UP000664940"/>
    </source>
</evidence>
<proteinExistence type="predicted"/>
<evidence type="ECO:0000256" key="1">
    <source>
        <dbReference type="SAM" id="MobiDB-lite"/>
    </source>
</evidence>